<evidence type="ECO:0000313" key="1">
    <source>
        <dbReference type="EMBL" id="JAH37531.1"/>
    </source>
</evidence>
<reference evidence="1" key="1">
    <citation type="submission" date="2014-11" db="EMBL/GenBank/DDBJ databases">
        <authorList>
            <person name="Amaro Gonzalez C."/>
        </authorList>
    </citation>
    <scope>NUCLEOTIDE SEQUENCE</scope>
</reference>
<protein>
    <submittedName>
        <fullName evidence="1">Uncharacterized protein</fullName>
    </submittedName>
</protein>
<accession>A0A0E9S8E1</accession>
<organism evidence="1">
    <name type="scientific">Anguilla anguilla</name>
    <name type="common">European freshwater eel</name>
    <name type="synonym">Muraena anguilla</name>
    <dbReference type="NCBI Taxonomy" id="7936"/>
    <lineage>
        <taxon>Eukaryota</taxon>
        <taxon>Metazoa</taxon>
        <taxon>Chordata</taxon>
        <taxon>Craniata</taxon>
        <taxon>Vertebrata</taxon>
        <taxon>Euteleostomi</taxon>
        <taxon>Actinopterygii</taxon>
        <taxon>Neopterygii</taxon>
        <taxon>Teleostei</taxon>
        <taxon>Anguilliformes</taxon>
        <taxon>Anguillidae</taxon>
        <taxon>Anguilla</taxon>
    </lineage>
</organism>
<sequence length="26" mass="2932">MASDVMLDNILNKCILPFLKINLKAL</sequence>
<reference evidence="1" key="2">
    <citation type="journal article" date="2015" name="Fish Shellfish Immunol.">
        <title>Early steps in the European eel (Anguilla anguilla)-Vibrio vulnificus interaction in the gills: Role of the RtxA13 toxin.</title>
        <authorList>
            <person name="Callol A."/>
            <person name="Pajuelo D."/>
            <person name="Ebbesson L."/>
            <person name="Teles M."/>
            <person name="MacKenzie S."/>
            <person name="Amaro C."/>
        </authorList>
    </citation>
    <scope>NUCLEOTIDE SEQUENCE</scope>
</reference>
<proteinExistence type="predicted"/>
<dbReference type="EMBL" id="GBXM01071046">
    <property type="protein sequence ID" value="JAH37531.1"/>
    <property type="molecule type" value="Transcribed_RNA"/>
</dbReference>
<name>A0A0E9S8E1_ANGAN</name>
<dbReference type="AlphaFoldDB" id="A0A0E9S8E1"/>